<dbReference type="AlphaFoldDB" id="A0A7W3RAR8"/>
<dbReference type="InterPro" id="IPR050879">
    <property type="entry name" value="Acyltransferase_3"/>
</dbReference>
<feature type="transmembrane region" description="Helical" evidence="2">
    <location>
        <begin position="12"/>
        <end position="32"/>
    </location>
</feature>
<comment type="caution">
    <text evidence="4">The sequence shown here is derived from an EMBL/GenBank/DDBJ whole genome shotgun (WGS) entry which is preliminary data.</text>
</comment>
<feature type="transmembrane region" description="Helical" evidence="2">
    <location>
        <begin position="312"/>
        <end position="330"/>
    </location>
</feature>
<dbReference type="InterPro" id="IPR002656">
    <property type="entry name" value="Acyl_transf_3_dom"/>
</dbReference>
<keyword evidence="5" id="KW-1185">Reference proteome</keyword>
<gene>
    <name evidence="4" type="ORF">HNR21_005064</name>
</gene>
<dbReference type="PANTHER" id="PTHR23028">
    <property type="entry name" value="ACETYLTRANSFERASE"/>
    <property type="match status" value="1"/>
</dbReference>
<feature type="region of interest" description="Disordered" evidence="1">
    <location>
        <begin position="408"/>
        <end position="431"/>
    </location>
</feature>
<feature type="transmembrane region" description="Helical" evidence="2">
    <location>
        <begin position="193"/>
        <end position="216"/>
    </location>
</feature>
<dbReference type="GO" id="GO:0016020">
    <property type="term" value="C:membrane"/>
    <property type="evidence" value="ECO:0007669"/>
    <property type="project" value="TreeGrafter"/>
</dbReference>
<feature type="transmembrane region" description="Helical" evidence="2">
    <location>
        <begin position="52"/>
        <end position="70"/>
    </location>
</feature>
<keyword evidence="2" id="KW-0472">Membrane</keyword>
<evidence type="ECO:0000259" key="3">
    <source>
        <dbReference type="Pfam" id="PF01757"/>
    </source>
</evidence>
<dbReference type="EMBL" id="JACJII010000001">
    <property type="protein sequence ID" value="MBA9006182.1"/>
    <property type="molecule type" value="Genomic_DNA"/>
</dbReference>
<organism evidence="4 5">
    <name type="scientific">Thermomonospora cellulosilytica</name>
    <dbReference type="NCBI Taxonomy" id="1411118"/>
    <lineage>
        <taxon>Bacteria</taxon>
        <taxon>Bacillati</taxon>
        <taxon>Actinomycetota</taxon>
        <taxon>Actinomycetes</taxon>
        <taxon>Streptosporangiales</taxon>
        <taxon>Thermomonosporaceae</taxon>
        <taxon>Thermomonospora</taxon>
    </lineage>
</organism>
<feature type="domain" description="Acyltransferase 3" evidence="3">
    <location>
        <begin position="14"/>
        <end position="388"/>
    </location>
</feature>
<dbReference type="Proteomes" id="UP000539313">
    <property type="component" value="Unassembled WGS sequence"/>
</dbReference>
<dbReference type="Pfam" id="PF01757">
    <property type="entry name" value="Acyl_transf_3"/>
    <property type="match status" value="1"/>
</dbReference>
<sequence>MGAAHANGTAARLAWLDALRGLAAMAVAFHHATYHYTPDLRARLTAWFDPGMYGVLVFFLVSGYIIPASLERSGSLPRFWVGRAFRIYPLLLFALAAITAIAAAGLWPLRDGLGDMNGWVAALAHLTMLQDLLAVPNALNVLWTLSYEMVFYLLVAALFAVGLHRRSAGVAAGLATAAGAAVVLGGLPSAGALARAAGTAPVVTVTALVLAAAIGCAFSGRPAVRTAGTVLGGVLAAVLLTANGRVPLWEGLVILAVMFTGTAIYRAEHRQIGVGAAAAGGGLVLAVAVAAGLWHMGGWNLPADQVLGLRRAWASAVLLAAVTFAVGMALRHRRMPRWLTGLGVISYSVYLLHPVLLVTADAVFGRPGSDAPLWLAVFLAALVPASLLTQRTVEEPARRLGRRLARRLPARSHHDARDDTPAAPRRTVARR</sequence>
<feature type="transmembrane region" description="Helical" evidence="2">
    <location>
        <begin position="141"/>
        <end position="161"/>
    </location>
</feature>
<protein>
    <submittedName>
        <fullName evidence="4">Peptidoglycan/LPS O-acetylase OafA/YrhL</fullName>
    </submittedName>
</protein>
<accession>A0A7W3RAR8</accession>
<evidence type="ECO:0000313" key="5">
    <source>
        <dbReference type="Proteomes" id="UP000539313"/>
    </source>
</evidence>
<feature type="transmembrane region" description="Helical" evidence="2">
    <location>
        <begin position="248"/>
        <end position="265"/>
    </location>
</feature>
<dbReference type="PANTHER" id="PTHR23028:SF53">
    <property type="entry name" value="ACYL_TRANSF_3 DOMAIN-CONTAINING PROTEIN"/>
    <property type="match status" value="1"/>
</dbReference>
<keyword evidence="2" id="KW-0812">Transmembrane</keyword>
<feature type="transmembrane region" description="Helical" evidence="2">
    <location>
        <begin position="223"/>
        <end position="242"/>
    </location>
</feature>
<name>A0A7W3RAR8_9ACTN</name>
<dbReference type="GO" id="GO:0009103">
    <property type="term" value="P:lipopolysaccharide biosynthetic process"/>
    <property type="evidence" value="ECO:0007669"/>
    <property type="project" value="TreeGrafter"/>
</dbReference>
<keyword evidence="2" id="KW-1133">Transmembrane helix</keyword>
<feature type="compositionally biased region" description="Low complexity" evidence="1">
    <location>
        <begin position="421"/>
        <end position="431"/>
    </location>
</feature>
<feature type="transmembrane region" description="Helical" evidence="2">
    <location>
        <begin position="272"/>
        <end position="292"/>
    </location>
</feature>
<dbReference type="RefSeq" id="WP_182707169.1">
    <property type="nucleotide sequence ID" value="NZ_JACJII010000001.1"/>
</dbReference>
<feature type="transmembrane region" description="Helical" evidence="2">
    <location>
        <begin position="168"/>
        <end position="187"/>
    </location>
</feature>
<feature type="transmembrane region" description="Helical" evidence="2">
    <location>
        <begin position="342"/>
        <end position="365"/>
    </location>
</feature>
<proteinExistence type="predicted"/>
<reference evidence="4 5" key="1">
    <citation type="submission" date="2020-08" db="EMBL/GenBank/DDBJ databases">
        <title>Sequencing the genomes of 1000 actinobacteria strains.</title>
        <authorList>
            <person name="Klenk H.-P."/>
        </authorList>
    </citation>
    <scope>NUCLEOTIDE SEQUENCE [LARGE SCALE GENOMIC DNA]</scope>
    <source>
        <strain evidence="4 5">DSM 45823</strain>
    </source>
</reference>
<evidence type="ECO:0000313" key="4">
    <source>
        <dbReference type="EMBL" id="MBA9006182.1"/>
    </source>
</evidence>
<feature type="transmembrane region" description="Helical" evidence="2">
    <location>
        <begin position="90"/>
        <end position="109"/>
    </location>
</feature>
<evidence type="ECO:0000256" key="1">
    <source>
        <dbReference type="SAM" id="MobiDB-lite"/>
    </source>
</evidence>
<feature type="transmembrane region" description="Helical" evidence="2">
    <location>
        <begin position="371"/>
        <end position="389"/>
    </location>
</feature>
<dbReference type="GO" id="GO:0016747">
    <property type="term" value="F:acyltransferase activity, transferring groups other than amino-acyl groups"/>
    <property type="evidence" value="ECO:0007669"/>
    <property type="project" value="InterPro"/>
</dbReference>
<evidence type="ECO:0000256" key="2">
    <source>
        <dbReference type="SAM" id="Phobius"/>
    </source>
</evidence>